<dbReference type="InterPro" id="IPR039261">
    <property type="entry name" value="FNR_nucleotide-bd"/>
</dbReference>
<keyword evidence="3" id="KW-1185">Reference proteome</keyword>
<feature type="domain" description="FAD-binding FR-type" evidence="1">
    <location>
        <begin position="28"/>
        <end position="164"/>
    </location>
</feature>
<gene>
    <name evidence="2" type="primary">viuB_3</name>
    <name evidence="2" type="ORF">NCTC10994_03608</name>
</gene>
<dbReference type="STRING" id="1219011.GCA_001895045_03910"/>
<dbReference type="InterPro" id="IPR013113">
    <property type="entry name" value="SIP_FAD-bd"/>
</dbReference>
<dbReference type="SUPFAM" id="SSF63380">
    <property type="entry name" value="Riboflavin synthase domain-like"/>
    <property type="match status" value="1"/>
</dbReference>
<dbReference type="PROSITE" id="PS51384">
    <property type="entry name" value="FAD_FR"/>
    <property type="match status" value="1"/>
</dbReference>
<sequence>MGGTGRVVMAERTEAARRVTKLVKPATREVVRARVLATARISPTFVRVTLGGDAVSTISPMGYDQWFRMFFPTSGRRTFSLPSATDDRWWPEYQVIPDDERPVLRNYTFRRFRAAGSGSFGDTAEIDVDFASHGDLGPASAWANTVTPGEEVGVLDEGIRYVPDPGARWQLLVADESALPAVAGILESVLSGDPEALVEVFAEVPHPDDLAAEQLATGPNVRVHPVIRADAAVRPGVPAIEAVRAATLPARPGYAYVAGESDLATGMRRHLVRERNWDKTRVTFTGYWKYGEPVY</sequence>
<reference evidence="2 3" key="1">
    <citation type="submission" date="2018-06" db="EMBL/GenBank/DDBJ databases">
        <authorList>
            <consortium name="Pathogen Informatics"/>
            <person name="Doyle S."/>
        </authorList>
    </citation>
    <scope>NUCLEOTIDE SEQUENCE [LARGE SCALE GENOMIC DNA]</scope>
    <source>
        <strain evidence="2 3">NCTC10994</strain>
    </source>
</reference>
<dbReference type="Pfam" id="PF04954">
    <property type="entry name" value="SIP"/>
    <property type="match status" value="1"/>
</dbReference>
<dbReference type="InterPro" id="IPR007037">
    <property type="entry name" value="SIP_rossman_dom"/>
</dbReference>
<dbReference type="Proteomes" id="UP000249091">
    <property type="component" value="Chromosome 1"/>
</dbReference>
<dbReference type="PANTHER" id="PTHR30157">
    <property type="entry name" value="FERRIC REDUCTASE, NADPH-DEPENDENT"/>
    <property type="match status" value="1"/>
</dbReference>
<dbReference type="Gene3D" id="2.40.30.10">
    <property type="entry name" value="Translation factors"/>
    <property type="match status" value="1"/>
</dbReference>
<dbReference type="Gene3D" id="3.40.50.80">
    <property type="entry name" value="Nucleotide-binding domain of ferredoxin-NADP reductase (FNR) module"/>
    <property type="match status" value="1"/>
</dbReference>
<organism evidence="2 3">
    <name type="scientific">Rhodococcus coprophilus</name>
    <dbReference type="NCBI Taxonomy" id="38310"/>
    <lineage>
        <taxon>Bacteria</taxon>
        <taxon>Bacillati</taxon>
        <taxon>Actinomycetota</taxon>
        <taxon>Actinomycetes</taxon>
        <taxon>Mycobacteriales</taxon>
        <taxon>Nocardiaceae</taxon>
        <taxon>Rhodococcus</taxon>
    </lineage>
</organism>
<evidence type="ECO:0000259" key="1">
    <source>
        <dbReference type="PROSITE" id="PS51384"/>
    </source>
</evidence>
<proteinExistence type="predicted"/>
<dbReference type="EMBL" id="LS483468">
    <property type="protein sequence ID" value="SQI37358.1"/>
    <property type="molecule type" value="Genomic_DNA"/>
</dbReference>
<dbReference type="InterPro" id="IPR039374">
    <property type="entry name" value="SIP_fam"/>
</dbReference>
<evidence type="ECO:0000313" key="2">
    <source>
        <dbReference type="EMBL" id="SQI37358.1"/>
    </source>
</evidence>
<dbReference type="CDD" id="cd06193">
    <property type="entry name" value="siderophore_interacting"/>
    <property type="match status" value="1"/>
</dbReference>
<dbReference type="InterPro" id="IPR017938">
    <property type="entry name" value="Riboflavin_synthase-like_b-brl"/>
</dbReference>
<name>A0A2X4UNZ2_9NOCA</name>
<dbReference type="GO" id="GO:0016491">
    <property type="term" value="F:oxidoreductase activity"/>
    <property type="evidence" value="ECO:0007669"/>
    <property type="project" value="InterPro"/>
</dbReference>
<dbReference type="Pfam" id="PF08021">
    <property type="entry name" value="FAD_binding_9"/>
    <property type="match status" value="1"/>
</dbReference>
<dbReference type="PANTHER" id="PTHR30157:SF0">
    <property type="entry name" value="NADPH-DEPENDENT FERRIC-CHELATE REDUCTASE"/>
    <property type="match status" value="1"/>
</dbReference>
<dbReference type="AlphaFoldDB" id="A0A2X4UNZ2"/>
<protein>
    <submittedName>
        <fullName evidence="2">Siderophore-interacting protein</fullName>
    </submittedName>
</protein>
<evidence type="ECO:0000313" key="3">
    <source>
        <dbReference type="Proteomes" id="UP000249091"/>
    </source>
</evidence>
<dbReference type="InterPro" id="IPR017927">
    <property type="entry name" value="FAD-bd_FR_type"/>
</dbReference>
<dbReference type="KEGG" id="rcr:NCTC10994_03608"/>
<accession>A0A2X4UNZ2</accession>